<proteinExistence type="predicted"/>
<reference evidence="2" key="1">
    <citation type="journal article" date="2018" name="Nat. Commun.">
        <title>Diversity and evolution of the emerging Pandoraviridae family.</title>
        <authorList>
            <person name="Legendre M."/>
            <person name="Fabre E."/>
            <person name="Poirot O."/>
            <person name="Jeudy S."/>
            <person name="Lartigue A."/>
            <person name="Alempic J.M."/>
            <person name="Beucher L."/>
            <person name="Philippe N."/>
            <person name="Bertaux L."/>
            <person name="Christo-Foroux E."/>
            <person name="Labadie K."/>
            <person name="Coute Y."/>
            <person name="Abergel C."/>
            <person name="Claverie J.M."/>
        </authorList>
    </citation>
    <scope>NUCLEOTIDE SEQUENCE [LARGE SCALE GENOMIC DNA]</scope>
    <source>
        <strain evidence="2">Quercus</strain>
    </source>
</reference>
<feature type="coiled-coil region" evidence="1">
    <location>
        <begin position="259"/>
        <end position="286"/>
    </location>
</feature>
<accession>A0A2U7U9N0</accession>
<name>A0A2U7U9N0_9VIRU</name>
<organism evidence="2">
    <name type="scientific">Pandoravirus quercus</name>
    <dbReference type="NCBI Taxonomy" id="2107709"/>
    <lineage>
        <taxon>Viruses</taxon>
        <taxon>Pandoravirus</taxon>
    </lineage>
</organism>
<protein>
    <submittedName>
        <fullName evidence="2">SMC N incomplete domain containing protein</fullName>
    </submittedName>
</protein>
<gene>
    <name evidence="2" type="ORF">pqer_cds_673</name>
</gene>
<dbReference type="KEGG" id="vg:36844236"/>
<keyword evidence="1" id="KW-0175">Coiled coil</keyword>
<dbReference type="EMBL" id="MG011689">
    <property type="protein sequence ID" value="AVK75095.1"/>
    <property type="molecule type" value="Genomic_DNA"/>
</dbReference>
<evidence type="ECO:0000313" key="2">
    <source>
        <dbReference type="EMBL" id="AVK75095.1"/>
    </source>
</evidence>
<dbReference type="RefSeq" id="YP_009483364.1">
    <property type="nucleotide sequence ID" value="NC_037667.1"/>
</dbReference>
<evidence type="ECO:0000256" key="1">
    <source>
        <dbReference type="SAM" id="Coils"/>
    </source>
</evidence>
<sequence length="383" mass="41270">MPDGFVHVSIVTTCRQVTMSFYPFLHGDTPMVEVAHKRGPDALPLLSPPPPPPTTTLYLFLPVGEALHISIHMQATAQPTTTTQQVQAARGLNVPDAALRKGVDRAYCLSKALTFSSECGLEQLLVMSAFQGFIDQYPGAGLAAWKQAIFGFRERYPGAVRDAGVPVHMVCHHASPMAMATNLARVSTSPPDILAGVVELLSMLSSSCPADACTRAKSAGERDILRLGRKLEKDQVSLALRTLDAAVVKAVRGATEGMHDEMTQQARDLARHIRDLEERSEMAQRAARLVGDAIEGGAVTRERLAWAARSIVRHRNCRESGSQERTDVERAAAILDLVPATSVDPRADVGALKAAFGIVRTLSTRVSESTAYDILAQCALAET</sequence>
<dbReference type="GeneID" id="36844236"/>
<dbReference type="Proteomes" id="UP000248852">
    <property type="component" value="Segment"/>
</dbReference>